<keyword evidence="1" id="KW-1133">Transmembrane helix</keyword>
<dbReference type="EMBL" id="CP040749">
    <property type="protein sequence ID" value="QCX40423.1"/>
    <property type="molecule type" value="Genomic_DNA"/>
</dbReference>
<keyword evidence="3" id="KW-1185">Reference proteome</keyword>
<protein>
    <submittedName>
        <fullName evidence="2">Uncharacterized protein</fullName>
    </submittedName>
</protein>
<proteinExistence type="predicted"/>
<reference evidence="2 3" key="1">
    <citation type="submission" date="2019-05" db="EMBL/GenBank/DDBJ databases">
        <title>Algicella ahnfeltiae gen. nov., sp. nov., a novel marine bacterium of the family Flavobacteriaceae isolated from a red alga.</title>
        <authorList>
            <person name="Nedashkovskaya O.I."/>
            <person name="Kukhlevskiy A.D."/>
            <person name="Kim S.-G."/>
            <person name="Zhukova N.V."/>
            <person name="Mikhailov V.V."/>
        </authorList>
    </citation>
    <scope>NUCLEOTIDE SEQUENCE [LARGE SCALE GENOMIC DNA]</scope>
    <source>
        <strain evidence="2 3">10Alg115</strain>
    </source>
</reference>
<sequence>MDTFIINTNATYIKNILISEDFIKVTDEDYKTKEAFLEKFNNSKKGILDTRHHIVYKNIEKIVLYEDELAYQVYFKENDKKEMCLLHLATLQQYNEVLDAILSQVNLKKSDVKIRTRGWIKPAIYTLIPAILTFAIYMSAKQLEAGENVQVSGSRRGLKKILLQISEYLGSTNVLLLGSVVTCGFIYFAYRAYQKSIIEQEAFIK</sequence>
<keyword evidence="1" id="KW-0812">Transmembrane</keyword>
<dbReference type="RefSeq" id="WP_138951429.1">
    <property type="nucleotide sequence ID" value="NZ_CP040749.1"/>
</dbReference>
<evidence type="ECO:0000313" key="3">
    <source>
        <dbReference type="Proteomes" id="UP000306229"/>
    </source>
</evidence>
<gene>
    <name evidence="2" type="ORF">FF125_18965</name>
</gene>
<dbReference type="Proteomes" id="UP000306229">
    <property type="component" value="Chromosome"/>
</dbReference>
<evidence type="ECO:0000313" key="2">
    <source>
        <dbReference type="EMBL" id="QCX40423.1"/>
    </source>
</evidence>
<organism evidence="2 3">
    <name type="scientific">Aureibaculum algae</name>
    <dbReference type="NCBI Taxonomy" id="2584122"/>
    <lineage>
        <taxon>Bacteria</taxon>
        <taxon>Pseudomonadati</taxon>
        <taxon>Bacteroidota</taxon>
        <taxon>Flavobacteriia</taxon>
        <taxon>Flavobacteriales</taxon>
        <taxon>Flavobacteriaceae</taxon>
        <taxon>Aureibaculum</taxon>
    </lineage>
</organism>
<keyword evidence="1" id="KW-0472">Membrane</keyword>
<dbReference type="KEGG" id="fbe:FF125_18965"/>
<name>A0A5B7TYE8_9FLAO</name>
<feature type="transmembrane region" description="Helical" evidence="1">
    <location>
        <begin position="168"/>
        <end position="190"/>
    </location>
</feature>
<accession>A0A5B7TYE8</accession>
<evidence type="ECO:0000256" key="1">
    <source>
        <dbReference type="SAM" id="Phobius"/>
    </source>
</evidence>
<feature type="transmembrane region" description="Helical" evidence="1">
    <location>
        <begin position="123"/>
        <end position="140"/>
    </location>
</feature>
<dbReference type="OrthoDB" id="1423324at2"/>
<dbReference type="AlphaFoldDB" id="A0A5B7TYE8"/>